<dbReference type="Gene3D" id="3.10.450.50">
    <property type="match status" value="1"/>
</dbReference>
<gene>
    <name evidence="2" type="ORF">ACFQ1S_13960</name>
</gene>
<name>A0ABW3M7K2_9PSEU</name>
<comment type="caution">
    <text evidence="2">The sequence shown here is derived from an EMBL/GenBank/DDBJ whole genome shotgun (WGS) entry which is preliminary data.</text>
</comment>
<organism evidence="2 3">
    <name type="scientific">Kibdelosporangium lantanae</name>
    <dbReference type="NCBI Taxonomy" id="1497396"/>
    <lineage>
        <taxon>Bacteria</taxon>
        <taxon>Bacillati</taxon>
        <taxon>Actinomycetota</taxon>
        <taxon>Actinomycetes</taxon>
        <taxon>Pseudonocardiales</taxon>
        <taxon>Pseudonocardiaceae</taxon>
        <taxon>Kibdelosporangium</taxon>
    </lineage>
</organism>
<accession>A0ABW3M7K2</accession>
<feature type="domain" description="SnoaL-like" evidence="1">
    <location>
        <begin position="11"/>
        <end position="89"/>
    </location>
</feature>
<protein>
    <submittedName>
        <fullName evidence="2">Nuclear transport factor 2 family protein</fullName>
    </submittedName>
</protein>
<dbReference type="InterPro" id="IPR037401">
    <property type="entry name" value="SnoaL-like"/>
</dbReference>
<evidence type="ECO:0000313" key="2">
    <source>
        <dbReference type="EMBL" id="MFD1046581.1"/>
    </source>
</evidence>
<dbReference type="SUPFAM" id="SSF54427">
    <property type="entry name" value="NTF2-like"/>
    <property type="match status" value="1"/>
</dbReference>
<keyword evidence="3" id="KW-1185">Reference proteome</keyword>
<dbReference type="InterPro" id="IPR032710">
    <property type="entry name" value="NTF2-like_dom_sf"/>
</dbReference>
<evidence type="ECO:0000313" key="3">
    <source>
        <dbReference type="Proteomes" id="UP001597045"/>
    </source>
</evidence>
<dbReference type="Pfam" id="PF13474">
    <property type="entry name" value="SnoaL_3"/>
    <property type="match status" value="1"/>
</dbReference>
<dbReference type="EMBL" id="JBHTIS010000712">
    <property type="protein sequence ID" value="MFD1046581.1"/>
    <property type="molecule type" value="Genomic_DNA"/>
</dbReference>
<dbReference type="Proteomes" id="UP001597045">
    <property type="component" value="Unassembled WGS sequence"/>
</dbReference>
<evidence type="ECO:0000259" key="1">
    <source>
        <dbReference type="Pfam" id="PF13474"/>
    </source>
</evidence>
<proteinExistence type="predicted"/>
<sequence>MFGAATNAQVRQGWAEVSEVFEDLATHFGGAEAYDFELLAAEASENLAYMTGLEHKTALIDGQNRTYTLRVTQIYRREKDTWKTIHRHAETGPRK</sequence>
<reference evidence="3" key="1">
    <citation type="journal article" date="2019" name="Int. J. Syst. Evol. Microbiol.">
        <title>The Global Catalogue of Microorganisms (GCM) 10K type strain sequencing project: providing services to taxonomists for standard genome sequencing and annotation.</title>
        <authorList>
            <consortium name="The Broad Institute Genomics Platform"/>
            <consortium name="The Broad Institute Genome Sequencing Center for Infectious Disease"/>
            <person name="Wu L."/>
            <person name="Ma J."/>
        </authorList>
    </citation>
    <scope>NUCLEOTIDE SEQUENCE [LARGE SCALE GENOMIC DNA]</scope>
    <source>
        <strain evidence="3">JCM 31486</strain>
    </source>
</reference>